<evidence type="ECO:0000313" key="8">
    <source>
        <dbReference type="Proteomes" id="UP000019805"/>
    </source>
</evidence>
<keyword evidence="3 6" id="KW-0812">Transmembrane</keyword>
<keyword evidence="8" id="KW-1185">Reference proteome</keyword>
<dbReference type="KEGG" id="cdn:BN940_10966"/>
<evidence type="ECO:0000256" key="6">
    <source>
        <dbReference type="SAM" id="Phobius"/>
    </source>
</evidence>
<dbReference type="GO" id="GO:0015171">
    <property type="term" value="F:amino acid transmembrane transporter activity"/>
    <property type="evidence" value="ECO:0007669"/>
    <property type="project" value="TreeGrafter"/>
</dbReference>
<evidence type="ECO:0000256" key="2">
    <source>
        <dbReference type="ARBA" id="ARBA00022475"/>
    </source>
</evidence>
<reference evidence="7 8" key="1">
    <citation type="journal article" date="2014" name="BMC Microbiol.">
        <title>The oxygen-independent metabolism of cyclic monoterpenes in Castellaniella defragrans 65Phen.</title>
        <authorList>
            <person name="Petasch J."/>
            <person name="Disch E.M."/>
            <person name="Markert S."/>
            <person name="Becher D."/>
            <person name="Schweder T."/>
            <person name="Huttel B."/>
            <person name="Reinhardt R."/>
            <person name="Harder J."/>
        </authorList>
    </citation>
    <scope>NUCLEOTIDE SEQUENCE [LARGE SCALE GENOMIC DNA]</scope>
    <source>
        <strain evidence="7">65Phen</strain>
    </source>
</reference>
<keyword evidence="2" id="KW-1003">Cell membrane</keyword>
<dbReference type="eggNOG" id="COG1280">
    <property type="taxonomic scope" value="Bacteria"/>
</dbReference>
<feature type="transmembrane region" description="Helical" evidence="6">
    <location>
        <begin position="132"/>
        <end position="151"/>
    </location>
</feature>
<dbReference type="InterPro" id="IPR001123">
    <property type="entry name" value="LeuE-type"/>
</dbReference>
<evidence type="ECO:0000256" key="5">
    <source>
        <dbReference type="ARBA" id="ARBA00023136"/>
    </source>
</evidence>
<dbReference type="AlphaFoldDB" id="W8WY51"/>
<dbReference type="PANTHER" id="PTHR30086:SF20">
    <property type="entry name" value="ARGININE EXPORTER PROTEIN ARGO-RELATED"/>
    <property type="match status" value="1"/>
</dbReference>
<dbReference type="Pfam" id="PF01810">
    <property type="entry name" value="LysE"/>
    <property type="match status" value="1"/>
</dbReference>
<protein>
    <submittedName>
        <fullName evidence="7">Putative membrane transport protein</fullName>
    </submittedName>
</protein>
<dbReference type="EMBL" id="HG916765">
    <property type="protein sequence ID" value="CDM24653.1"/>
    <property type="molecule type" value="Genomic_DNA"/>
</dbReference>
<evidence type="ECO:0000256" key="3">
    <source>
        <dbReference type="ARBA" id="ARBA00022692"/>
    </source>
</evidence>
<sequence>MAAAALGLSLLIAQSALAFNLVKYLGAAYLVYLGIRMLTRKEPSVEAKQVRAQGARRAFMEGIMVEAMNVKTALFFLAFLPQFTTPEASLAPQLALLGCICVAMNTFVDVLAVFGADRLLQSNAARVTRARLLTRLSGCTMMTLGVFLALARRES</sequence>
<evidence type="ECO:0000256" key="1">
    <source>
        <dbReference type="ARBA" id="ARBA00004651"/>
    </source>
</evidence>
<dbReference type="HOGENOM" id="CLU_079569_3_1_4"/>
<evidence type="ECO:0000313" key="7">
    <source>
        <dbReference type="EMBL" id="CDM24653.1"/>
    </source>
</evidence>
<organism evidence="7 8">
    <name type="scientific">Castellaniella defragrans (strain DSM 12143 / CCUG 39792 / 65Phen)</name>
    <name type="common">Alcaligenes defragrans</name>
    <dbReference type="NCBI Taxonomy" id="1437824"/>
    <lineage>
        <taxon>Bacteria</taxon>
        <taxon>Pseudomonadati</taxon>
        <taxon>Pseudomonadota</taxon>
        <taxon>Betaproteobacteria</taxon>
        <taxon>Burkholderiales</taxon>
        <taxon>Alcaligenaceae</taxon>
        <taxon>Castellaniella</taxon>
    </lineage>
</organism>
<keyword evidence="4 6" id="KW-1133">Transmembrane helix</keyword>
<dbReference type="PANTHER" id="PTHR30086">
    <property type="entry name" value="ARGININE EXPORTER PROTEIN ARGO"/>
    <property type="match status" value="1"/>
</dbReference>
<feature type="transmembrane region" description="Helical" evidence="6">
    <location>
        <begin position="94"/>
        <end position="120"/>
    </location>
</feature>
<gene>
    <name evidence="7" type="ORF">BN940_10966</name>
</gene>
<proteinExistence type="predicted"/>
<name>W8WY51_CASD6</name>
<dbReference type="GO" id="GO:0005886">
    <property type="term" value="C:plasma membrane"/>
    <property type="evidence" value="ECO:0007669"/>
    <property type="project" value="UniProtKB-SubCell"/>
</dbReference>
<dbReference type="PATRIC" id="fig|1437824.5.peg.2171"/>
<keyword evidence="5 6" id="KW-0472">Membrane</keyword>
<dbReference type="Proteomes" id="UP000019805">
    <property type="component" value="Chromosome"/>
</dbReference>
<evidence type="ECO:0000256" key="4">
    <source>
        <dbReference type="ARBA" id="ARBA00022989"/>
    </source>
</evidence>
<comment type="subcellular location">
    <subcellularLocation>
        <location evidence="1">Cell membrane</location>
        <topology evidence="1">Multi-pass membrane protein</topology>
    </subcellularLocation>
</comment>
<dbReference type="STRING" id="1437824.BN940_10966"/>
<accession>W8WY51</accession>